<organism evidence="2 3">
    <name type="scientific">Flavobacterium ginsenosidimutans</name>
    <dbReference type="NCBI Taxonomy" id="687844"/>
    <lineage>
        <taxon>Bacteria</taxon>
        <taxon>Pseudomonadati</taxon>
        <taxon>Bacteroidota</taxon>
        <taxon>Flavobacteriia</taxon>
        <taxon>Flavobacteriales</taxon>
        <taxon>Flavobacteriaceae</taxon>
        <taxon>Flavobacterium</taxon>
    </lineage>
</organism>
<name>A0ABZ2Q852_9FLAO</name>
<feature type="domain" description="Exostosin GT47" evidence="1">
    <location>
        <begin position="184"/>
        <end position="282"/>
    </location>
</feature>
<keyword evidence="3" id="KW-1185">Reference proteome</keyword>
<dbReference type="RefSeq" id="WP_162614933.1">
    <property type="nucleotide sequence ID" value="NZ_CP147988.1"/>
</dbReference>
<dbReference type="Pfam" id="PF03016">
    <property type="entry name" value="Exostosin_GT47"/>
    <property type="match status" value="1"/>
</dbReference>
<dbReference type="Proteomes" id="UP001447857">
    <property type="component" value="Chromosome"/>
</dbReference>
<gene>
    <name evidence="2" type="ORF">V6624_01550</name>
</gene>
<dbReference type="InterPro" id="IPR040911">
    <property type="entry name" value="Exostosin_GT47"/>
</dbReference>
<evidence type="ECO:0000259" key="1">
    <source>
        <dbReference type="Pfam" id="PF03016"/>
    </source>
</evidence>
<dbReference type="EMBL" id="CP147988">
    <property type="protein sequence ID" value="WXK50320.1"/>
    <property type="molecule type" value="Genomic_DNA"/>
</dbReference>
<evidence type="ECO:0000313" key="3">
    <source>
        <dbReference type="Proteomes" id="UP001447857"/>
    </source>
</evidence>
<reference evidence="2 3" key="1">
    <citation type="submission" date="2024-02" db="EMBL/GenBank/DDBJ databases">
        <title>complete genome of Flavobacterium ginsenosidimutans Str. YTB16.</title>
        <authorList>
            <person name="Wang Q."/>
        </authorList>
    </citation>
    <scope>NUCLEOTIDE SEQUENCE [LARGE SCALE GENOMIC DNA]</scope>
    <source>
        <strain evidence="2 3">YTB16</strain>
    </source>
</reference>
<sequence length="328" mass="38726">MTEDNRKIIFPLLFDMVYLPNNHTRSNFIFADSLSEADVAIFPVDIVSFLRKDKTNFFHNWIEKVSQNKMPIWIYAGGDFGFALKNENVLTFRLGGFNSKLAANTCILPCFINDPYDKILKNDFFVLPKKEKPNIGFVGNANGSYFKFIKELLLYIQKNVSNLGLKYPEDYHSFYPVGKKRHQLLYKIQKEKKIQSNFIFRDRYRARNENKEKTTIEFFKNIQDNLYTFCLRGNGNFSVRFYEALIMGRIPVLIDTDVRLPLSDKINWTKHCLIVSEDSIIQDLILFHTTKTEMELKQIQENNRKLVLEKLNRIDYFIQIANEKFKNK</sequence>
<accession>A0ABZ2Q852</accession>
<protein>
    <submittedName>
        <fullName evidence="2">Exostosin family protein</fullName>
    </submittedName>
</protein>
<evidence type="ECO:0000313" key="2">
    <source>
        <dbReference type="EMBL" id="WXK50320.1"/>
    </source>
</evidence>
<proteinExistence type="predicted"/>